<reference evidence="2 4" key="1">
    <citation type="submission" date="2015-11" db="EMBL/GenBank/DDBJ databases">
        <title>Genomic analysis of 38 Legionella species identifies large and diverse effector repertoires.</title>
        <authorList>
            <person name="Burstein D."/>
            <person name="Amaro F."/>
            <person name="Zusman T."/>
            <person name="Lifshitz Z."/>
            <person name="Cohen O."/>
            <person name="Gilbert J.A."/>
            <person name="Pupko T."/>
            <person name="Shuman H.A."/>
            <person name="Segal G."/>
        </authorList>
    </citation>
    <scope>NUCLEOTIDE SEQUENCE [LARGE SCALE GENOMIC DNA]</scope>
    <source>
        <strain evidence="2 4">ATCC 43877</strain>
    </source>
</reference>
<evidence type="ECO:0000256" key="1">
    <source>
        <dbReference type="SAM" id="MobiDB-lite"/>
    </source>
</evidence>
<name>A0A378JXG3_9GAMM</name>
<evidence type="ECO:0000313" key="5">
    <source>
        <dbReference type="Proteomes" id="UP000254040"/>
    </source>
</evidence>
<dbReference type="Proteomes" id="UP000254040">
    <property type="component" value="Unassembled WGS sequence"/>
</dbReference>
<evidence type="ECO:0000313" key="4">
    <source>
        <dbReference type="Proteomes" id="UP000054985"/>
    </source>
</evidence>
<dbReference type="RefSeq" id="WP_028384681.1">
    <property type="nucleotide sequence ID" value="NZ_CAAAJG010000009.1"/>
</dbReference>
<proteinExistence type="predicted"/>
<dbReference type="GO" id="GO:0016787">
    <property type="term" value="F:hydrolase activity"/>
    <property type="evidence" value="ECO:0007669"/>
    <property type="project" value="UniProtKB-KW"/>
</dbReference>
<dbReference type="STRING" id="39962.Lmor_1028"/>
<dbReference type="AlphaFoldDB" id="A0A378JXG3"/>
<dbReference type="OrthoDB" id="5648372at2"/>
<keyword evidence="3" id="KW-0378">Hydrolase</keyword>
<accession>A0A378JXG3</accession>
<feature type="region of interest" description="Disordered" evidence="1">
    <location>
        <begin position="1"/>
        <end position="60"/>
    </location>
</feature>
<feature type="compositionally biased region" description="Polar residues" evidence="1">
    <location>
        <begin position="49"/>
        <end position="60"/>
    </location>
</feature>
<evidence type="ECO:0000313" key="3">
    <source>
        <dbReference type="EMBL" id="STX62730.1"/>
    </source>
</evidence>
<feature type="compositionally biased region" description="Basic and acidic residues" evidence="1">
    <location>
        <begin position="1"/>
        <end position="47"/>
    </location>
</feature>
<dbReference type="EMBL" id="LNYN01000014">
    <property type="protein sequence ID" value="KTD35581.1"/>
    <property type="molecule type" value="Genomic_DNA"/>
</dbReference>
<protein>
    <submittedName>
        <fullName evidence="3">Membrane-associated HD superfamily hydrolase</fullName>
    </submittedName>
</protein>
<sequence length="243" mass="27716">MSKSEDKMREELARIRREEEQKNLIRELEERERKRADARAAAMDKLHQGSKTTDPQTGRESTLWDVALKEAERALNADVNAYNDWRSAMMKLWNINGYLARALHQSVKETVAAPVGNFVTDKLLMASDFVTEMFRKNPDVELPALQHAVSFTKDGHLKIEPLTRSDNHNQTSSKLDDFFAKGVRMWLEEQGYKPVAGDKSTFVNEDGKVLDKETFDNLKNDPDVGLGSFLEGHTELELRPRGP</sequence>
<dbReference type="EMBL" id="UGOG01000001">
    <property type="protein sequence ID" value="STX62730.1"/>
    <property type="molecule type" value="Genomic_DNA"/>
</dbReference>
<gene>
    <name evidence="2" type="ORF">Lmor_1028</name>
    <name evidence="3" type="ORF">NCTC12239_01669</name>
</gene>
<evidence type="ECO:0000313" key="2">
    <source>
        <dbReference type="EMBL" id="KTD35581.1"/>
    </source>
</evidence>
<dbReference type="Proteomes" id="UP000054985">
    <property type="component" value="Unassembled WGS sequence"/>
</dbReference>
<reference evidence="3 5" key="2">
    <citation type="submission" date="2018-06" db="EMBL/GenBank/DDBJ databases">
        <authorList>
            <consortium name="Pathogen Informatics"/>
            <person name="Doyle S."/>
        </authorList>
    </citation>
    <scope>NUCLEOTIDE SEQUENCE [LARGE SCALE GENOMIC DNA]</scope>
    <source>
        <strain evidence="3 5">NCTC12239</strain>
    </source>
</reference>
<keyword evidence="4" id="KW-1185">Reference proteome</keyword>
<organism evidence="3 5">
    <name type="scientific">Legionella moravica</name>
    <dbReference type="NCBI Taxonomy" id="39962"/>
    <lineage>
        <taxon>Bacteria</taxon>
        <taxon>Pseudomonadati</taxon>
        <taxon>Pseudomonadota</taxon>
        <taxon>Gammaproteobacteria</taxon>
        <taxon>Legionellales</taxon>
        <taxon>Legionellaceae</taxon>
        <taxon>Legionella</taxon>
    </lineage>
</organism>